<dbReference type="Gene3D" id="2.30.30.140">
    <property type="match status" value="1"/>
</dbReference>
<keyword evidence="4" id="KW-1185">Reference proteome</keyword>
<feature type="compositionally biased region" description="Basic residues" evidence="1">
    <location>
        <begin position="185"/>
        <end position="204"/>
    </location>
</feature>
<evidence type="ECO:0000256" key="1">
    <source>
        <dbReference type="SAM" id="MobiDB-lite"/>
    </source>
</evidence>
<name>A0ABP0V036_9BRYO</name>
<proteinExistence type="predicted"/>
<accession>A0ABP0V036</accession>
<dbReference type="Proteomes" id="UP001497512">
    <property type="component" value="Chromosome 8"/>
</dbReference>
<dbReference type="SUPFAM" id="SSF63748">
    <property type="entry name" value="Tudor/PWWP/MBT"/>
    <property type="match status" value="1"/>
</dbReference>
<reference evidence="3" key="1">
    <citation type="submission" date="2024-02" db="EMBL/GenBank/DDBJ databases">
        <authorList>
            <consortium name="ELIXIR-Norway"/>
            <consortium name="Elixir Norway"/>
        </authorList>
    </citation>
    <scope>NUCLEOTIDE SEQUENCE</scope>
</reference>
<feature type="compositionally biased region" description="Polar residues" evidence="1">
    <location>
        <begin position="241"/>
        <end position="256"/>
    </location>
</feature>
<feature type="compositionally biased region" description="Basic residues" evidence="1">
    <location>
        <begin position="258"/>
        <end position="287"/>
    </location>
</feature>
<sequence>MEDFSVLQVQEEQGEVTEVLEMDHQLIFSSTTSEVATAASGEPAVLVEHSTQQVAITTVNYNHTENHGNGNSALEASQGGLTEVSYGDGEALIGRSVVKKFSRKKYIGRIVAYDPNTRWYKVVYEDADEEELEWKELEPILVPLNGSLPAASKKRSRPASVTGAKEKSPAKRPRGRPPTVGKVKPPAKLKTPKKITRIPKALKVKTKEGRVQKPGKTKTLPLKKGQSPVKEGKQRVAEVSGTISTAKKTGSPQTQKAGPRKVGRPKKAGTRSVGRPKKAGPRKVGRPKKVESIEPQLKRTVGRKRKPDAKDDGDSSSEIKTSTRRSSLVTDQDVSISGAKAGAKEGAKAGASLIGRKTKKKFGTKYFGGEVIGFDTKANFYKVRYEDGDEEELELKEVERTLVVEEQLAAAKTRRQASKSNGLGSPLKKQKVVSPKKDAGKRKGPTQPQRKGAIARRRGRPSTR</sequence>
<feature type="compositionally biased region" description="Low complexity" evidence="1">
    <location>
        <begin position="212"/>
        <end position="226"/>
    </location>
</feature>
<feature type="compositionally biased region" description="Basic residues" evidence="1">
    <location>
        <begin position="453"/>
        <end position="464"/>
    </location>
</feature>
<feature type="region of interest" description="Disordered" evidence="1">
    <location>
        <begin position="147"/>
        <end position="359"/>
    </location>
</feature>
<dbReference type="EMBL" id="OZ019900">
    <property type="protein sequence ID" value="CAK9234444.1"/>
    <property type="molecule type" value="Genomic_DNA"/>
</dbReference>
<dbReference type="InterPro" id="IPR047365">
    <property type="entry name" value="Tudor_AtPTM-like"/>
</dbReference>
<feature type="region of interest" description="Disordered" evidence="1">
    <location>
        <begin position="410"/>
        <end position="464"/>
    </location>
</feature>
<feature type="domain" description="PTM/DIR17-like Tudor" evidence="2">
    <location>
        <begin position="94"/>
        <end position="141"/>
    </location>
</feature>
<dbReference type="PANTHER" id="PTHR37384:SF1">
    <property type="entry name" value="OS01G0835600 PROTEIN"/>
    <property type="match status" value="1"/>
</dbReference>
<evidence type="ECO:0000313" key="4">
    <source>
        <dbReference type="Proteomes" id="UP001497512"/>
    </source>
</evidence>
<protein>
    <recommendedName>
        <fullName evidence="2">PTM/DIR17-like Tudor domain-containing protein</fullName>
    </recommendedName>
</protein>
<feature type="compositionally biased region" description="Polar residues" evidence="1">
    <location>
        <begin position="316"/>
        <end position="335"/>
    </location>
</feature>
<evidence type="ECO:0000313" key="3">
    <source>
        <dbReference type="EMBL" id="CAK9234444.1"/>
    </source>
</evidence>
<feature type="domain" description="PTM/DIR17-like Tudor" evidence="2">
    <location>
        <begin position="355"/>
        <end position="402"/>
    </location>
</feature>
<gene>
    <name evidence="3" type="ORF">CSSPTR1EN2_LOCUS22220</name>
</gene>
<dbReference type="InterPro" id="IPR017956">
    <property type="entry name" value="AT_hook_DNA-bd_motif"/>
</dbReference>
<dbReference type="PANTHER" id="PTHR37384">
    <property type="entry name" value="OS01G0835600 PROTEIN"/>
    <property type="match status" value="1"/>
</dbReference>
<dbReference type="Pfam" id="PF21743">
    <property type="entry name" value="PTM_DIR17_Tudor"/>
    <property type="match status" value="2"/>
</dbReference>
<dbReference type="SMART" id="SM00384">
    <property type="entry name" value="AT_hook"/>
    <property type="match status" value="4"/>
</dbReference>
<evidence type="ECO:0000259" key="2">
    <source>
        <dbReference type="Pfam" id="PF21743"/>
    </source>
</evidence>
<organism evidence="3 4">
    <name type="scientific">Sphagnum troendelagicum</name>
    <dbReference type="NCBI Taxonomy" id="128251"/>
    <lineage>
        <taxon>Eukaryota</taxon>
        <taxon>Viridiplantae</taxon>
        <taxon>Streptophyta</taxon>
        <taxon>Embryophyta</taxon>
        <taxon>Bryophyta</taxon>
        <taxon>Sphagnophytina</taxon>
        <taxon>Sphagnopsida</taxon>
        <taxon>Sphagnales</taxon>
        <taxon>Sphagnaceae</taxon>
        <taxon>Sphagnum</taxon>
    </lineage>
</organism>